<dbReference type="AlphaFoldDB" id="A0AAV5M929"/>
<comment type="caution">
    <text evidence="1">The sequence shown here is derived from an EMBL/GenBank/DDBJ whole genome shotgun (WGS) entry which is preliminary data.</text>
</comment>
<proteinExistence type="predicted"/>
<name>A0AAV5M929_9ROSI</name>
<dbReference type="Proteomes" id="UP001054252">
    <property type="component" value="Unassembled WGS sequence"/>
</dbReference>
<keyword evidence="2" id="KW-1185">Reference proteome</keyword>
<sequence>MRIVVMAPGIWVQMEKRGSKQELAADAYNCCFHQNALCTG</sequence>
<reference evidence="1 2" key="1">
    <citation type="journal article" date="2021" name="Commun. Biol.">
        <title>The genome of Shorea leprosula (Dipterocarpaceae) highlights the ecological relevance of drought in aseasonal tropical rainforests.</title>
        <authorList>
            <person name="Ng K.K.S."/>
            <person name="Kobayashi M.J."/>
            <person name="Fawcett J.A."/>
            <person name="Hatakeyama M."/>
            <person name="Paape T."/>
            <person name="Ng C.H."/>
            <person name="Ang C.C."/>
            <person name="Tnah L.H."/>
            <person name="Lee C.T."/>
            <person name="Nishiyama T."/>
            <person name="Sese J."/>
            <person name="O'Brien M.J."/>
            <person name="Copetti D."/>
            <person name="Mohd Noor M.I."/>
            <person name="Ong R.C."/>
            <person name="Putra M."/>
            <person name="Sireger I.Z."/>
            <person name="Indrioko S."/>
            <person name="Kosugi Y."/>
            <person name="Izuno A."/>
            <person name="Isagi Y."/>
            <person name="Lee S.L."/>
            <person name="Shimizu K.K."/>
        </authorList>
    </citation>
    <scope>NUCLEOTIDE SEQUENCE [LARGE SCALE GENOMIC DNA]</scope>
    <source>
        <strain evidence="1">214</strain>
    </source>
</reference>
<gene>
    <name evidence="1" type="ORF">SLEP1_g53328</name>
</gene>
<evidence type="ECO:0000313" key="2">
    <source>
        <dbReference type="Proteomes" id="UP001054252"/>
    </source>
</evidence>
<dbReference type="EMBL" id="BPVZ01000206">
    <property type="protein sequence ID" value="GKV46341.1"/>
    <property type="molecule type" value="Genomic_DNA"/>
</dbReference>
<organism evidence="1 2">
    <name type="scientific">Rubroshorea leprosula</name>
    <dbReference type="NCBI Taxonomy" id="152421"/>
    <lineage>
        <taxon>Eukaryota</taxon>
        <taxon>Viridiplantae</taxon>
        <taxon>Streptophyta</taxon>
        <taxon>Embryophyta</taxon>
        <taxon>Tracheophyta</taxon>
        <taxon>Spermatophyta</taxon>
        <taxon>Magnoliopsida</taxon>
        <taxon>eudicotyledons</taxon>
        <taxon>Gunneridae</taxon>
        <taxon>Pentapetalae</taxon>
        <taxon>rosids</taxon>
        <taxon>malvids</taxon>
        <taxon>Malvales</taxon>
        <taxon>Dipterocarpaceae</taxon>
        <taxon>Rubroshorea</taxon>
    </lineage>
</organism>
<accession>A0AAV5M929</accession>
<evidence type="ECO:0000313" key="1">
    <source>
        <dbReference type="EMBL" id="GKV46341.1"/>
    </source>
</evidence>
<protein>
    <submittedName>
        <fullName evidence="1">Uncharacterized protein</fullName>
    </submittedName>
</protein>